<evidence type="ECO:0000256" key="1">
    <source>
        <dbReference type="ARBA" id="ARBA00001946"/>
    </source>
</evidence>
<comment type="similarity">
    <text evidence="2">Belongs to the protein prenyltransferase subunit alpha family.</text>
</comment>
<keyword evidence="8" id="KW-0460">Magnesium</keyword>
<dbReference type="PANTHER" id="PTHR11129">
    <property type="entry name" value="PROTEIN FARNESYLTRANSFERASE ALPHA SUBUNIT/RAB GERANYLGERANYL TRANSFERASE ALPHA SUBUNIT"/>
    <property type="match status" value="1"/>
</dbReference>
<dbReference type="Pfam" id="PF01239">
    <property type="entry name" value="PPTA"/>
    <property type="match status" value="4"/>
</dbReference>
<name>E4YNF6_OIKDI</name>
<dbReference type="Proteomes" id="UP000011014">
    <property type="component" value="Unassembled WGS sequence"/>
</dbReference>
<evidence type="ECO:0000256" key="10">
    <source>
        <dbReference type="ARBA" id="ARBA00041392"/>
    </source>
</evidence>
<dbReference type="EC" id="2.5.1.59" evidence="3"/>
<keyword evidence="14" id="KW-0472">Membrane</keyword>
<accession>E4YNF6</accession>
<evidence type="ECO:0000256" key="13">
    <source>
        <dbReference type="ARBA" id="ARBA00043219"/>
    </source>
</evidence>
<evidence type="ECO:0000256" key="14">
    <source>
        <dbReference type="SAM" id="Phobius"/>
    </source>
</evidence>
<dbReference type="AlphaFoldDB" id="E4YNF6"/>
<evidence type="ECO:0000256" key="9">
    <source>
        <dbReference type="ARBA" id="ARBA00040965"/>
    </source>
</evidence>
<proteinExistence type="inferred from homology"/>
<organism evidence="15">
    <name type="scientific">Oikopleura dioica</name>
    <name type="common">Tunicate</name>
    <dbReference type="NCBI Taxonomy" id="34765"/>
    <lineage>
        <taxon>Eukaryota</taxon>
        <taxon>Metazoa</taxon>
        <taxon>Chordata</taxon>
        <taxon>Tunicata</taxon>
        <taxon>Appendicularia</taxon>
        <taxon>Copelata</taxon>
        <taxon>Oikopleuridae</taxon>
        <taxon>Oikopleura</taxon>
    </lineage>
</organism>
<evidence type="ECO:0000256" key="6">
    <source>
        <dbReference type="ARBA" id="ARBA00022679"/>
    </source>
</evidence>
<dbReference type="PROSITE" id="PS51147">
    <property type="entry name" value="PFTA"/>
    <property type="match status" value="4"/>
</dbReference>
<evidence type="ECO:0000256" key="8">
    <source>
        <dbReference type="ARBA" id="ARBA00022842"/>
    </source>
</evidence>
<keyword evidence="5" id="KW-0637">Prenyltransferase</keyword>
<evidence type="ECO:0000256" key="12">
    <source>
        <dbReference type="ARBA" id="ARBA00043086"/>
    </source>
</evidence>
<keyword evidence="6" id="KW-0808">Transferase</keyword>
<dbReference type="InterPro" id="IPR002088">
    <property type="entry name" value="Prenyl_trans_a"/>
</dbReference>
<sequence>MSSSSDDYSDEDSYILFKDREDWRDVIPVNPEDNFEHEVVRIAYSEDFKDCFDYFRAICEKDEYSERALELTEECIKRNHANYSVWEYRRRILKKLGKKLEAEYDYTQKMLRRHIKNFQIWHHRQVLCEWANDGSREKAMTELIFKQDQKNYHAWQHRQWVVKRFGLYDGEIDFARELLIKDVYNNSAWNHLHFCIQNRVAISDRQNRHFRIGVGNFSDRPEFGRQSRQFLSAKSEKIGESARSGDRRNRGKFHRFGKPIIINSMTQLNWSAVLYHVQVITIIILFGINFSKENFWLREVLKKTVKFY</sequence>
<keyword evidence="7" id="KW-0677">Repeat</keyword>
<dbReference type="GO" id="GO:0005953">
    <property type="term" value="C:CAAX-protein geranylgeranyltransferase complex"/>
    <property type="evidence" value="ECO:0007669"/>
    <property type="project" value="TreeGrafter"/>
</dbReference>
<dbReference type="GO" id="GO:0005965">
    <property type="term" value="C:protein farnesyltransferase complex"/>
    <property type="evidence" value="ECO:0007669"/>
    <property type="project" value="TreeGrafter"/>
</dbReference>
<protein>
    <recommendedName>
        <fullName evidence="9">Protein farnesyltransferase/geranylgeranyltransferase type-1 subunit alpha</fullName>
        <ecNumber evidence="4">2.5.1.58</ecNumber>
        <ecNumber evidence="3">2.5.1.59</ecNumber>
    </recommendedName>
    <alternativeName>
        <fullName evidence="12">CAAX farnesyltransferase subunit alpha</fullName>
    </alternativeName>
    <alternativeName>
        <fullName evidence="11">FTase-alpha</fullName>
    </alternativeName>
    <alternativeName>
        <fullName evidence="10">Ras proteins prenyltransferase subunit alpha</fullName>
    </alternativeName>
    <alternativeName>
        <fullName evidence="13">Type I protein geranyl-geranyltransferase subunit alpha</fullName>
    </alternativeName>
</protein>
<evidence type="ECO:0000256" key="5">
    <source>
        <dbReference type="ARBA" id="ARBA00022602"/>
    </source>
</evidence>
<comment type="cofactor">
    <cofactor evidence="1">
        <name>Mg(2+)</name>
        <dbReference type="ChEBI" id="CHEBI:18420"/>
    </cofactor>
</comment>
<dbReference type="SUPFAM" id="SSF48439">
    <property type="entry name" value="Protein prenylyltransferase"/>
    <property type="match status" value="1"/>
</dbReference>
<dbReference type="GO" id="GO:0004660">
    <property type="term" value="F:protein farnesyltransferase activity"/>
    <property type="evidence" value="ECO:0007669"/>
    <property type="project" value="UniProtKB-EC"/>
</dbReference>
<dbReference type="Gene3D" id="1.25.40.120">
    <property type="entry name" value="Protein prenylyltransferase"/>
    <property type="match status" value="1"/>
</dbReference>
<keyword evidence="14" id="KW-0812">Transmembrane</keyword>
<evidence type="ECO:0000256" key="3">
    <source>
        <dbReference type="ARBA" id="ARBA00012700"/>
    </source>
</evidence>
<reference evidence="15" key="1">
    <citation type="journal article" date="2010" name="Science">
        <title>Plasticity of animal genome architecture unmasked by rapid evolution of a pelagic tunicate.</title>
        <authorList>
            <person name="Denoeud F."/>
            <person name="Henriet S."/>
            <person name="Mungpakdee S."/>
            <person name="Aury J.M."/>
            <person name="Da Silva C."/>
            <person name="Brinkmann H."/>
            <person name="Mikhaleva J."/>
            <person name="Olsen L.C."/>
            <person name="Jubin C."/>
            <person name="Canestro C."/>
            <person name="Bouquet J.M."/>
            <person name="Danks G."/>
            <person name="Poulain J."/>
            <person name="Campsteijn C."/>
            <person name="Adamski M."/>
            <person name="Cross I."/>
            <person name="Yadetie F."/>
            <person name="Muffato M."/>
            <person name="Louis A."/>
            <person name="Butcher S."/>
            <person name="Tsagkogeorga G."/>
            <person name="Konrad A."/>
            <person name="Singh S."/>
            <person name="Jensen M.F."/>
            <person name="Cong E.H."/>
            <person name="Eikeseth-Otteraa H."/>
            <person name="Noel B."/>
            <person name="Anthouard V."/>
            <person name="Porcel B.M."/>
            <person name="Kachouri-Lafond R."/>
            <person name="Nishino A."/>
            <person name="Ugolini M."/>
            <person name="Chourrout P."/>
            <person name="Nishida H."/>
            <person name="Aasland R."/>
            <person name="Huzurbazar S."/>
            <person name="Westhof E."/>
            <person name="Delsuc F."/>
            <person name="Lehrach H."/>
            <person name="Reinhardt R."/>
            <person name="Weissenbach J."/>
            <person name="Roy S.W."/>
            <person name="Artiguenave F."/>
            <person name="Postlethwait J.H."/>
            <person name="Manak J.R."/>
            <person name="Thompson E.M."/>
            <person name="Jaillon O."/>
            <person name="Du Pasquier L."/>
            <person name="Boudinot P."/>
            <person name="Liberles D.A."/>
            <person name="Volff J.N."/>
            <person name="Philippe H."/>
            <person name="Lenhard B."/>
            <person name="Roest Crollius H."/>
            <person name="Wincker P."/>
            <person name="Chourrout D."/>
        </authorList>
    </citation>
    <scope>NUCLEOTIDE SEQUENCE [LARGE SCALE GENOMIC DNA]</scope>
</reference>
<dbReference type="GO" id="GO:0004662">
    <property type="term" value="F:CAAX-protein geranylgeranyltransferase activity"/>
    <property type="evidence" value="ECO:0007669"/>
    <property type="project" value="UniProtKB-EC"/>
</dbReference>
<dbReference type="EMBL" id="FN654882">
    <property type="protein sequence ID" value="CBY37004.1"/>
    <property type="molecule type" value="Genomic_DNA"/>
</dbReference>
<dbReference type="EC" id="2.5.1.58" evidence="4"/>
<evidence type="ECO:0000256" key="11">
    <source>
        <dbReference type="ARBA" id="ARBA00042436"/>
    </source>
</evidence>
<keyword evidence="14" id="KW-1133">Transmembrane helix</keyword>
<evidence type="ECO:0000313" key="15">
    <source>
        <dbReference type="EMBL" id="CBY37004.1"/>
    </source>
</evidence>
<gene>
    <name evidence="15" type="ORF">GSOID_T00030069001</name>
</gene>
<dbReference type="PANTHER" id="PTHR11129:SF1">
    <property type="entry name" value="PROTEIN FARNESYLTRANSFERASE_GERANYLGERANYLTRANSFERASE TYPE-1 SUBUNIT ALPHA"/>
    <property type="match status" value="1"/>
</dbReference>
<feature type="transmembrane region" description="Helical" evidence="14">
    <location>
        <begin position="268"/>
        <end position="288"/>
    </location>
</feature>
<evidence type="ECO:0000256" key="2">
    <source>
        <dbReference type="ARBA" id="ARBA00006734"/>
    </source>
</evidence>
<evidence type="ECO:0000256" key="4">
    <source>
        <dbReference type="ARBA" id="ARBA00012702"/>
    </source>
</evidence>
<evidence type="ECO:0000256" key="7">
    <source>
        <dbReference type="ARBA" id="ARBA00022737"/>
    </source>
</evidence>